<dbReference type="Gene3D" id="1.20.1250.20">
    <property type="entry name" value="MFS general substrate transporter like domains"/>
    <property type="match status" value="2"/>
</dbReference>
<dbReference type="EMBL" id="JABFTP020000165">
    <property type="protein sequence ID" value="KAL3285315.1"/>
    <property type="molecule type" value="Genomic_DNA"/>
</dbReference>
<evidence type="ECO:0000256" key="2">
    <source>
        <dbReference type="ARBA" id="ARBA00009172"/>
    </source>
</evidence>
<dbReference type="GO" id="GO:0016020">
    <property type="term" value="C:membrane"/>
    <property type="evidence" value="ECO:0007669"/>
    <property type="project" value="UniProtKB-SubCell"/>
</dbReference>
<comment type="similarity">
    <text evidence="2">Belongs to the unc-93 family.</text>
</comment>
<dbReference type="AlphaFoldDB" id="A0ABD2P3D2"/>
<dbReference type="Proteomes" id="UP001516400">
    <property type="component" value="Unassembled WGS sequence"/>
</dbReference>
<feature type="transmembrane region" description="Helical" evidence="9">
    <location>
        <begin position="102"/>
        <end position="126"/>
    </location>
</feature>
<name>A0ABD2P3D2_9CUCU</name>
<gene>
    <name evidence="10" type="ORF">HHI36_019424</name>
</gene>
<evidence type="ECO:0000256" key="4">
    <source>
        <dbReference type="ARBA" id="ARBA00022989"/>
    </source>
</evidence>
<evidence type="ECO:0000256" key="5">
    <source>
        <dbReference type="ARBA" id="ARBA00023136"/>
    </source>
</evidence>
<evidence type="ECO:0000256" key="1">
    <source>
        <dbReference type="ARBA" id="ARBA00004141"/>
    </source>
</evidence>
<organism evidence="10 11">
    <name type="scientific">Cryptolaemus montrouzieri</name>
    <dbReference type="NCBI Taxonomy" id="559131"/>
    <lineage>
        <taxon>Eukaryota</taxon>
        <taxon>Metazoa</taxon>
        <taxon>Ecdysozoa</taxon>
        <taxon>Arthropoda</taxon>
        <taxon>Hexapoda</taxon>
        <taxon>Insecta</taxon>
        <taxon>Pterygota</taxon>
        <taxon>Neoptera</taxon>
        <taxon>Endopterygota</taxon>
        <taxon>Coleoptera</taxon>
        <taxon>Polyphaga</taxon>
        <taxon>Cucujiformia</taxon>
        <taxon>Coccinelloidea</taxon>
        <taxon>Coccinellidae</taxon>
        <taxon>Scymninae</taxon>
        <taxon>Scymnini</taxon>
        <taxon>Cryptolaemus</taxon>
    </lineage>
</organism>
<proteinExistence type="inferred from homology"/>
<protein>
    <recommendedName>
        <fullName evidence="7">UNC93-like protein MFSD11</fullName>
    </recommendedName>
    <alternativeName>
        <fullName evidence="8">Major facilitator superfamily domain-containing protein 11</fullName>
    </alternativeName>
</protein>
<evidence type="ECO:0000256" key="3">
    <source>
        <dbReference type="ARBA" id="ARBA00022692"/>
    </source>
</evidence>
<feature type="transmembrane region" description="Helical" evidence="9">
    <location>
        <begin position="47"/>
        <end position="66"/>
    </location>
</feature>
<feature type="transmembrane region" description="Helical" evidence="9">
    <location>
        <begin position="397"/>
        <end position="417"/>
    </location>
</feature>
<dbReference type="Pfam" id="PF05978">
    <property type="entry name" value="UNC-93"/>
    <property type="match status" value="1"/>
</dbReference>
<evidence type="ECO:0000313" key="10">
    <source>
        <dbReference type="EMBL" id="KAL3285315.1"/>
    </source>
</evidence>
<evidence type="ECO:0000256" key="7">
    <source>
        <dbReference type="ARBA" id="ARBA00040302"/>
    </source>
</evidence>
<feature type="transmembrane region" description="Helical" evidence="9">
    <location>
        <begin position="7"/>
        <end position="27"/>
    </location>
</feature>
<sequence length="439" mass="47582">MAVDKRLVNVIGVGSAFLLTFMAFQTMGNIEETILKNVQQDDPNFTGTGYTSLAIIYAALAIFNWIAPSAISVIGPKFSMFIGSLTYMLFIMSFLWPKTWLLYTASAIIGAGAALIWTGQGTYLTLNSSPATISRNSGMFWAMLQCSMLFGNLFVYIEFDGQDYIQKDVRTLVIWVLSGLSIAGVVVFLILPNPPKGSDDEVRTEEPMPGPVEVFLDAMKLFITPRMLMLCVAFLYSGIELGFYSGVYSTAVGATSKLENAKKLVGLSGVFIGLGEVLGGLLFGILGKKTTKWGRDPIVIVGFLIHIVAFFCIFLNLPNNSPIGDTNDGAFITSSKVLAMACSFLLGFGDACFNTQFYSIIGNVYSNNSACAFGVFKFVQSIGAAACFLYAKSVGLYVQLAILVVLAVLGTGSYVWVEFTIRRNNNSKNTDSESTHSSE</sequence>
<feature type="transmembrane region" description="Helical" evidence="9">
    <location>
        <begin position="138"/>
        <end position="157"/>
    </location>
</feature>
<dbReference type="PANTHER" id="PTHR23294:SF0">
    <property type="entry name" value="UNC93-LIKE PROTEIN MFSD11"/>
    <property type="match status" value="1"/>
</dbReference>
<feature type="transmembrane region" description="Helical" evidence="9">
    <location>
        <begin position="227"/>
        <end position="244"/>
    </location>
</feature>
<evidence type="ECO:0000313" key="11">
    <source>
        <dbReference type="Proteomes" id="UP001516400"/>
    </source>
</evidence>
<reference evidence="10 11" key="1">
    <citation type="journal article" date="2021" name="BMC Biol.">
        <title>Horizontally acquired antibacterial genes associated with adaptive radiation of ladybird beetles.</title>
        <authorList>
            <person name="Li H.S."/>
            <person name="Tang X.F."/>
            <person name="Huang Y.H."/>
            <person name="Xu Z.Y."/>
            <person name="Chen M.L."/>
            <person name="Du X.Y."/>
            <person name="Qiu B.Y."/>
            <person name="Chen P.T."/>
            <person name="Zhang W."/>
            <person name="Slipinski A."/>
            <person name="Escalona H.E."/>
            <person name="Waterhouse R.M."/>
            <person name="Zwick A."/>
            <person name="Pang H."/>
        </authorList>
    </citation>
    <scope>NUCLEOTIDE SEQUENCE [LARGE SCALE GENOMIC DNA]</scope>
    <source>
        <strain evidence="10">SYSU2018</strain>
    </source>
</reference>
<evidence type="ECO:0000256" key="9">
    <source>
        <dbReference type="SAM" id="Phobius"/>
    </source>
</evidence>
<dbReference type="PANTHER" id="PTHR23294">
    <property type="entry name" value="ET TRANSLATION PRODUCT-RELATED"/>
    <property type="match status" value="1"/>
</dbReference>
<keyword evidence="6" id="KW-0325">Glycoprotein</keyword>
<feature type="transmembrane region" description="Helical" evidence="9">
    <location>
        <begin position="172"/>
        <end position="191"/>
    </location>
</feature>
<evidence type="ECO:0000256" key="6">
    <source>
        <dbReference type="ARBA" id="ARBA00023180"/>
    </source>
</evidence>
<feature type="transmembrane region" description="Helical" evidence="9">
    <location>
        <begin position="78"/>
        <end position="96"/>
    </location>
</feature>
<feature type="transmembrane region" description="Helical" evidence="9">
    <location>
        <begin position="370"/>
        <end position="391"/>
    </location>
</feature>
<keyword evidence="3 9" id="KW-0812">Transmembrane</keyword>
<comment type="subcellular location">
    <subcellularLocation>
        <location evidence="1">Membrane</location>
        <topology evidence="1">Multi-pass membrane protein</topology>
    </subcellularLocation>
</comment>
<accession>A0ABD2P3D2</accession>
<feature type="transmembrane region" description="Helical" evidence="9">
    <location>
        <begin position="264"/>
        <end position="286"/>
    </location>
</feature>
<feature type="transmembrane region" description="Helical" evidence="9">
    <location>
        <begin position="337"/>
        <end position="358"/>
    </location>
</feature>
<dbReference type="SUPFAM" id="SSF103473">
    <property type="entry name" value="MFS general substrate transporter"/>
    <property type="match status" value="1"/>
</dbReference>
<feature type="transmembrane region" description="Helical" evidence="9">
    <location>
        <begin position="298"/>
        <end position="317"/>
    </location>
</feature>
<keyword evidence="5 9" id="KW-0472">Membrane</keyword>
<keyword evidence="4 9" id="KW-1133">Transmembrane helix</keyword>
<dbReference type="InterPro" id="IPR051617">
    <property type="entry name" value="UNC-93-like_regulator"/>
</dbReference>
<keyword evidence="11" id="KW-1185">Reference proteome</keyword>
<evidence type="ECO:0000256" key="8">
    <source>
        <dbReference type="ARBA" id="ARBA00041910"/>
    </source>
</evidence>
<dbReference type="InterPro" id="IPR036259">
    <property type="entry name" value="MFS_trans_sf"/>
</dbReference>
<dbReference type="InterPro" id="IPR010291">
    <property type="entry name" value="Ion_channel_UNC-93"/>
</dbReference>
<comment type="caution">
    <text evidence="10">The sequence shown here is derived from an EMBL/GenBank/DDBJ whole genome shotgun (WGS) entry which is preliminary data.</text>
</comment>